<dbReference type="Gene3D" id="2.40.50.140">
    <property type="entry name" value="Nucleic acid-binding proteins"/>
    <property type="match status" value="1"/>
</dbReference>
<dbReference type="Proteomes" id="UP000245884">
    <property type="component" value="Unassembled WGS sequence"/>
</dbReference>
<dbReference type="OrthoDB" id="3258172at2759"/>
<dbReference type="GeneID" id="37029808"/>
<evidence type="ECO:0000313" key="2">
    <source>
        <dbReference type="Proteomes" id="UP000245884"/>
    </source>
</evidence>
<protein>
    <submittedName>
        <fullName evidence="1">Uncharacterized protein</fullName>
    </submittedName>
</protein>
<dbReference type="AlphaFoldDB" id="A0A316V270"/>
<dbReference type="EMBL" id="KZ819662">
    <property type="protein sequence ID" value="PWN30661.1"/>
    <property type="molecule type" value="Genomic_DNA"/>
</dbReference>
<dbReference type="RefSeq" id="XP_025365273.1">
    <property type="nucleotide sequence ID" value="XM_025507985.1"/>
</dbReference>
<reference evidence="1 2" key="1">
    <citation type="journal article" date="2018" name="Mol. Biol. Evol.">
        <title>Broad Genomic Sampling Reveals a Smut Pathogenic Ancestry of the Fungal Clade Ustilaginomycotina.</title>
        <authorList>
            <person name="Kijpornyongpan T."/>
            <person name="Mondo S.J."/>
            <person name="Barry K."/>
            <person name="Sandor L."/>
            <person name="Lee J."/>
            <person name="Lipzen A."/>
            <person name="Pangilinan J."/>
            <person name="LaButti K."/>
            <person name="Hainaut M."/>
            <person name="Henrissat B."/>
            <person name="Grigoriev I.V."/>
            <person name="Spatafora J.W."/>
            <person name="Aime M.C."/>
        </authorList>
    </citation>
    <scope>NUCLEOTIDE SEQUENCE [LARGE SCALE GENOMIC DNA]</scope>
    <source>
        <strain evidence="1 2">MCA 5214</strain>
    </source>
</reference>
<gene>
    <name evidence="1" type="ORF">BDZ90DRAFT_257731</name>
</gene>
<name>A0A316V270_9BASI</name>
<accession>A0A316V270</accession>
<dbReference type="GO" id="GO:1990879">
    <property type="term" value="C:CST complex"/>
    <property type="evidence" value="ECO:0007669"/>
    <property type="project" value="InterPro"/>
</dbReference>
<dbReference type="InterPro" id="IPR029146">
    <property type="entry name" value="Ten1_animal_plant"/>
</dbReference>
<dbReference type="GO" id="GO:0003697">
    <property type="term" value="F:single-stranded DNA binding"/>
    <property type="evidence" value="ECO:0007669"/>
    <property type="project" value="InterPro"/>
</dbReference>
<sequence length="139" mass="15502">MAGRPGPAAILPLEDIRIDHAGAKVRVAGCLVSYDEATSLGLLSHKQATLLVDLTACLQDLRLVDKPMLMLIGDLERFENELPESLHIVEDRVAPPIEDLLLCVHLVKRCDGLDMQVWDEAARMESRARWEHLTAVERT</sequence>
<proteinExistence type="predicted"/>
<keyword evidence="2" id="KW-1185">Reference proteome</keyword>
<dbReference type="Pfam" id="PF15490">
    <property type="entry name" value="Ten1_2"/>
    <property type="match status" value="1"/>
</dbReference>
<evidence type="ECO:0000313" key="1">
    <source>
        <dbReference type="EMBL" id="PWN30661.1"/>
    </source>
</evidence>
<organism evidence="1 2">
    <name type="scientific">Jaminaea rosea</name>
    <dbReference type="NCBI Taxonomy" id="1569628"/>
    <lineage>
        <taxon>Eukaryota</taxon>
        <taxon>Fungi</taxon>
        <taxon>Dikarya</taxon>
        <taxon>Basidiomycota</taxon>
        <taxon>Ustilaginomycotina</taxon>
        <taxon>Exobasidiomycetes</taxon>
        <taxon>Microstromatales</taxon>
        <taxon>Microstromatales incertae sedis</taxon>
        <taxon>Jaminaea</taxon>
    </lineage>
</organism>
<dbReference type="InterPro" id="IPR012340">
    <property type="entry name" value="NA-bd_OB-fold"/>
</dbReference>